<name>A0ABT7BTU1_9CYAN</name>
<evidence type="ECO:0000313" key="2">
    <source>
        <dbReference type="Proteomes" id="UP001232992"/>
    </source>
</evidence>
<accession>A0ABT7BTU1</accession>
<gene>
    <name evidence="1" type="ORF">PMH09_04740</name>
</gene>
<dbReference type="Proteomes" id="UP001232992">
    <property type="component" value="Unassembled WGS sequence"/>
</dbReference>
<proteinExistence type="predicted"/>
<comment type="caution">
    <text evidence="1">The sequence shown here is derived from an EMBL/GenBank/DDBJ whole genome shotgun (WGS) entry which is preliminary data.</text>
</comment>
<dbReference type="RefSeq" id="WP_283757147.1">
    <property type="nucleotide sequence ID" value="NZ_JAQOSQ010000003.1"/>
</dbReference>
<sequence>MARYTCLFTVALPNNNLRQSLIEILKSLNIEVQYDTAEYLMGRERPGNVSFAKLVTVEVLIDNTTATETEIKMTLVAKNEELPLQMNNHCHHIFQKVSDHIEASNTFKLIDTVPG</sequence>
<evidence type="ECO:0000313" key="1">
    <source>
        <dbReference type="EMBL" id="MDJ1182495.1"/>
    </source>
</evidence>
<organism evidence="1 2">
    <name type="scientific">Roseofilum casamattae BLCC-M143</name>
    <dbReference type="NCBI Taxonomy" id="3022442"/>
    <lineage>
        <taxon>Bacteria</taxon>
        <taxon>Bacillati</taxon>
        <taxon>Cyanobacteriota</taxon>
        <taxon>Cyanophyceae</taxon>
        <taxon>Desertifilales</taxon>
        <taxon>Desertifilaceae</taxon>
        <taxon>Roseofilum</taxon>
        <taxon>Roseofilum casamattae</taxon>
    </lineage>
</organism>
<reference evidence="1 2" key="1">
    <citation type="submission" date="2023-01" db="EMBL/GenBank/DDBJ databases">
        <title>Novel diversity within Roseofilum (Cyanobacteria; Desertifilaceae) from marine benthic mats with descriptions of four novel species.</title>
        <authorList>
            <person name="Wang Y."/>
            <person name="Berthold D.E."/>
            <person name="Hu J."/>
            <person name="Lefler F.W."/>
            <person name="Laughinghouse H.D. IV."/>
        </authorList>
    </citation>
    <scope>NUCLEOTIDE SEQUENCE [LARGE SCALE GENOMIC DNA]</scope>
    <source>
        <strain evidence="1 2">BLCC-M143</strain>
    </source>
</reference>
<keyword evidence="2" id="KW-1185">Reference proteome</keyword>
<protein>
    <submittedName>
        <fullName evidence="1">Uncharacterized protein</fullName>
    </submittedName>
</protein>
<dbReference type="EMBL" id="JAQOSQ010000003">
    <property type="protein sequence ID" value="MDJ1182495.1"/>
    <property type="molecule type" value="Genomic_DNA"/>
</dbReference>